<dbReference type="Proteomes" id="UP000253034">
    <property type="component" value="Unassembled WGS sequence"/>
</dbReference>
<evidence type="ECO:0000313" key="2">
    <source>
        <dbReference type="EMBL" id="RCX13814.1"/>
    </source>
</evidence>
<dbReference type="RefSeq" id="WP_114298451.1">
    <property type="nucleotide sequence ID" value="NZ_QPJT01000016.1"/>
</dbReference>
<evidence type="ECO:0000313" key="3">
    <source>
        <dbReference type="Proteomes" id="UP000253034"/>
    </source>
</evidence>
<reference evidence="2 3" key="1">
    <citation type="submission" date="2018-07" db="EMBL/GenBank/DDBJ databases">
        <title>Genomic Encyclopedia of Type Strains, Phase IV (KMG-IV): sequencing the most valuable type-strain genomes for metagenomic binning, comparative biology and taxonomic classification.</title>
        <authorList>
            <person name="Goeker M."/>
        </authorList>
    </citation>
    <scope>NUCLEOTIDE SEQUENCE [LARGE SCALE GENOMIC DNA]</scope>
    <source>
        <strain evidence="2 3">DSM 27016</strain>
    </source>
</reference>
<comment type="caution">
    <text evidence="2">The sequence shown here is derived from an EMBL/GenBank/DDBJ whole genome shotgun (WGS) entry which is preliminary data.</text>
</comment>
<evidence type="ECO:0000256" key="1">
    <source>
        <dbReference type="SAM" id="MobiDB-lite"/>
    </source>
</evidence>
<dbReference type="EMBL" id="QPJT01000016">
    <property type="protein sequence ID" value="RCX13814.1"/>
    <property type="molecule type" value="Genomic_DNA"/>
</dbReference>
<feature type="compositionally biased region" description="Basic and acidic residues" evidence="1">
    <location>
        <begin position="28"/>
        <end position="37"/>
    </location>
</feature>
<keyword evidence="3" id="KW-1185">Reference proteome</keyword>
<protein>
    <submittedName>
        <fullName evidence="2">Uncharacterized protein</fullName>
    </submittedName>
</protein>
<gene>
    <name evidence="2" type="ORF">DFR58_11646</name>
</gene>
<dbReference type="AlphaFoldDB" id="A0A369B277"/>
<sequence length="61" mass="6908">MVQSFRGKNIKDVEAAPDTIMHNAELTTEGRNKKSSDKSLSMSFKCLNSENIDTFLEKKDK</sequence>
<proteinExistence type="predicted"/>
<organism evidence="2 3">
    <name type="scientific">Anaerobacterium chartisolvens</name>
    <dbReference type="NCBI Taxonomy" id="1297424"/>
    <lineage>
        <taxon>Bacteria</taxon>
        <taxon>Bacillati</taxon>
        <taxon>Bacillota</taxon>
        <taxon>Clostridia</taxon>
        <taxon>Eubacteriales</taxon>
        <taxon>Oscillospiraceae</taxon>
        <taxon>Anaerobacterium</taxon>
    </lineage>
</organism>
<feature type="region of interest" description="Disordered" evidence="1">
    <location>
        <begin position="1"/>
        <end position="40"/>
    </location>
</feature>
<name>A0A369B277_9FIRM</name>
<accession>A0A369B277</accession>